<comment type="caution">
    <text evidence="2">The sequence shown here is derived from an EMBL/GenBank/DDBJ whole genome shotgun (WGS) entry which is preliminary data.</text>
</comment>
<feature type="transmembrane region" description="Helical" evidence="1">
    <location>
        <begin position="135"/>
        <end position="154"/>
    </location>
</feature>
<dbReference type="EMBL" id="BOMW01000044">
    <property type="protein sequence ID" value="GIF07075.1"/>
    <property type="molecule type" value="Genomic_DNA"/>
</dbReference>
<evidence type="ECO:0000256" key="1">
    <source>
        <dbReference type="SAM" id="Phobius"/>
    </source>
</evidence>
<dbReference type="Proteomes" id="UP000629619">
    <property type="component" value="Unassembled WGS sequence"/>
</dbReference>
<keyword evidence="1" id="KW-0812">Transmembrane</keyword>
<evidence type="ECO:0000313" key="2">
    <source>
        <dbReference type="EMBL" id="GIF07075.1"/>
    </source>
</evidence>
<reference evidence="2" key="1">
    <citation type="submission" date="2021-01" db="EMBL/GenBank/DDBJ databases">
        <title>Whole genome shotgun sequence of Actinoplanes siamensis NBRC 109076.</title>
        <authorList>
            <person name="Komaki H."/>
            <person name="Tamura T."/>
        </authorList>
    </citation>
    <scope>NUCLEOTIDE SEQUENCE</scope>
    <source>
        <strain evidence="2">NBRC 109076</strain>
    </source>
</reference>
<sequence>MTVTTPLIPVVLLAAGLAAGVMMWTQLGGWPLLSTLPPDRYVYTHAFFAGRYDPFMPACMLVAGAGDVALAVLVEPPPARWLFALAGLLGALCIAISISRNVPVNRWIRTLDPDNLPADFAAVDPRRSWGGWNRLRAVLSIAAFALNCLALTALL</sequence>
<proteinExistence type="predicted"/>
<keyword evidence="1" id="KW-0472">Membrane</keyword>
<organism evidence="2 3">
    <name type="scientific">Actinoplanes siamensis</name>
    <dbReference type="NCBI Taxonomy" id="1223317"/>
    <lineage>
        <taxon>Bacteria</taxon>
        <taxon>Bacillati</taxon>
        <taxon>Actinomycetota</taxon>
        <taxon>Actinomycetes</taxon>
        <taxon>Micromonosporales</taxon>
        <taxon>Micromonosporaceae</taxon>
        <taxon>Actinoplanes</taxon>
    </lineage>
</organism>
<keyword evidence="3" id="KW-1185">Reference proteome</keyword>
<dbReference type="InterPro" id="IPR013901">
    <property type="entry name" value="Anthrone_oxy"/>
</dbReference>
<feature type="transmembrane region" description="Helical" evidence="1">
    <location>
        <begin position="80"/>
        <end position="99"/>
    </location>
</feature>
<gene>
    <name evidence="2" type="ORF">Asi03nite_46130</name>
</gene>
<keyword evidence="1" id="KW-1133">Transmembrane helix</keyword>
<accession>A0A919TMH8</accession>
<name>A0A919TMH8_9ACTN</name>
<protein>
    <recommendedName>
        <fullName evidence="4">DUF1772 domain-containing protein</fullName>
    </recommendedName>
</protein>
<dbReference type="AlphaFoldDB" id="A0A919TMH8"/>
<evidence type="ECO:0008006" key="4">
    <source>
        <dbReference type="Google" id="ProtNLM"/>
    </source>
</evidence>
<feature type="transmembrane region" description="Helical" evidence="1">
    <location>
        <begin position="6"/>
        <end position="33"/>
    </location>
</feature>
<dbReference type="Pfam" id="PF08592">
    <property type="entry name" value="Anthrone_oxy"/>
    <property type="match status" value="1"/>
</dbReference>
<dbReference type="RefSeq" id="WP_203682490.1">
    <property type="nucleotide sequence ID" value="NZ_BOMW01000044.1"/>
</dbReference>
<evidence type="ECO:0000313" key="3">
    <source>
        <dbReference type="Proteomes" id="UP000629619"/>
    </source>
</evidence>